<dbReference type="EMBL" id="ML735336">
    <property type="protein sequence ID" value="KAE8385392.1"/>
    <property type="molecule type" value="Genomic_DNA"/>
</dbReference>
<evidence type="ECO:0000313" key="2">
    <source>
        <dbReference type="EMBL" id="KAE8385392.1"/>
    </source>
</evidence>
<protein>
    <submittedName>
        <fullName evidence="2">Uncharacterized protein</fullName>
    </submittedName>
</protein>
<evidence type="ECO:0000256" key="1">
    <source>
        <dbReference type="SAM" id="MobiDB-lite"/>
    </source>
</evidence>
<name>A0A5N7BU81_PETAA</name>
<sequence>MIQIGSSSPLTESSQRTSSLGFMNPESRPALASLEDETVWLAFYNICHMPYYAPPQNPPILPATVEVRDTKARLSAATPVKQRKIVAIDDGGLCFREESNGISKITKYRIAILDAKRHFQCQVNE</sequence>
<feature type="region of interest" description="Disordered" evidence="1">
    <location>
        <begin position="1"/>
        <end position="22"/>
    </location>
</feature>
<organism evidence="2">
    <name type="scientific">Petromyces alliaceus</name>
    <name type="common">Aspergillus alliaceus</name>
    <dbReference type="NCBI Taxonomy" id="209559"/>
    <lineage>
        <taxon>Eukaryota</taxon>
        <taxon>Fungi</taxon>
        <taxon>Dikarya</taxon>
        <taxon>Ascomycota</taxon>
        <taxon>Pezizomycotina</taxon>
        <taxon>Eurotiomycetes</taxon>
        <taxon>Eurotiomycetidae</taxon>
        <taxon>Eurotiales</taxon>
        <taxon>Aspergillaceae</taxon>
        <taxon>Aspergillus</taxon>
        <taxon>Aspergillus subgen. Circumdati</taxon>
    </lineage>
</organism>
<gene>
    <name evidence="2" type="ORF">BDV23DRAFT_188266</name>
</gene>
<accession>A0A5N7BU81</accession>
<dbReference type="OrthoDB" id="4646997at2759"/>
<dbReference type="Proteomes" id="UP000326877">
    <property type="component" value="Unassembled WGS sequence"/>
</dbReference>
<proteinExistence type="predicted"/>
<feature type="compositionally biased region" description="Polar residues" evidence="1">
    <location>
        <begin position="1"/>
        <end position="21"/>
    </location>
</feature>
<reference evidence="2" key="1">
    <citation type="submission" date="2019-04" db="EMBL/GenBank/DDBJ databases">
        <title>Friends and foes A comparative genomics studyof 23 Aspergillus species from section Flavi.</title>
        <authorList>
            <consortium name="DOE Joint Genome Institute"/>
            <person name="Kjaerbolling I."/>
            <person name="Vesth T."/>
            <person name="Frisvad J.C."/>
            <person name="Nybo J.L."/>
            <person name="Theobald S."/>
            <person name="Kildgaard S."/>
            <person name="Isbrandt T."/>
            <person name="Kuo A."/>
            <person name="Sato A."/>
            <person name="Lyhne E.K."/>
            <person name="Kogle M.E."/>
            <person name="Wiebenga A."/>
            <person name="Kun R.S."/>
            <person name="Lubbers R.J."/>
            <person name="Makela M.R."/>
            <person name="Barry K."/>
            <person name="Chovatia M."/>
            <person name="Clum A."/>
            <person name="Daum C."/>
            <person name="Haridas S."/>
            <person name="He G."/>
            <person name="LaButti K."/>
            <person name="Lipzen A."/>
            <person name="Mondo S."/>
            <person name="Riley R."/>
            <person name="Salamov A."/>
            <person name="Simmons B.A."/>
            <person name="Magnuson J.K."/>
            <person name="Henrissat B."/>
            <person name="Mortensen U.H."/>
            <person name="Larsen T.O."/>
            <person name="Devries R.P."/>
            <person name="Grigoriev I.V."/>
            <person name="Machida M."/>
            <person name="Baker S.E."/>
            <person name="Andersen M.R."/>
        </authorList>
    </citation>
    <scope>NUCLEOTIDE SEQUENCE [LARGE SCALE GENOMIC DNA]</scope>
    <source>
        <strain evidence="2">IBT 14317</strain>
    </source>
</reference>
<dbReference type="AlphaFoldDB" id="A0A5N7BU81"/>